<proteinExistence type="predicted"/>
<evidence type="ECO:0000256" key="1">
    <source>
        <dbReference type="SAM" id="MobiDB-lite"/>
    </source>
</evidence>
<gene>
    <name evidence="2" type="ORF">URODEC1_LOCUS14388</name>
</gene>
<evidence type="ECO:0000313" key="3">
    <source>
        <dbReference type="Proteomes" id="UP001497457"/>
    </source>
</evidence>
<sequence length="71" mass="7724">MANDDPVDDESPRSPTANNISTDNKRGQMFILSAQDQYKMAALGFKTNKTSTKASRRPPRLQGQASPVSPS</sequence>
<name>A0ABC8WJK9_9POAL</name>
<evidence type="ECO:0000313" key="2">
    <source>
        <dbReference type="EMBL" id="CAL4910485.1"/>
    </source>
</evidence>
<feature type="region of interest" description="Disordered" evidence="1">
    <location>
        <begin position="1"/>
        <end position="27"/>
    </location>
</feature>
<dbReference type="Proteomes" id="UP001497457">
    <property type="component" value="Chromosome 12b"/>
</dbReference>
<feature type="region of interest" description="Disordered" evidence="1">
    <location>
        <begin position="47"/>
        <end position="71"/>
    </location>
</feature>
<protein>
    <submittedName>
        <fullName evidence="2">Uncharacterized protein</fullName>
    </submittedName>
</protein>
<keyword evidence="3" id="KW-1185">Reference proteome</keyword>
<feature type="compositionally biased region" description="Polar residues" evidence="1">
    <location>
        <begin position="13"/>
        <end position="22"/>
    </location>
</feature>
<organism evidence="2 3">
    <name type="scientific">Urochloa decumbens</name>
    <dbReference type="NCBI Taxonomy" id="240449"/>
    <lineage>
        <taxon>Eukaryota</taxon>
        <taxon>Viridiplantae</taxon>
        <taxon>Streptophyta</taxon>
        <taxon>Embryophyta</taxon>
        <taxon>Tracheophyta</taxon>
        <taxon>Spermatophyta</taxon>
        <taxon>Magnoliopsida</taxon>
        <taxon>Liliopsida</taxon>
        <taxon>Poales</taxon>
        <taxon>Poaceae</taxon>
        <taxon>PACMAD clade</taxon>
        <taxon>Panicoideae</taxon>
        <taxon>Panicodae</taxon>
        <taxon>Paniceae</taxon>
        <taxon>Melinidinae</taxon>
        <taxon>Urochloa</taxon>
    </lineage>
</organism>
<accession>A0ABC8WJK9</accession>
<dbReference type="EMBL" id="OZ075122">
    <property type="protein sequence ID" value="CAL4910485.1"/>
    <property type="molecule type" value="Genomic_DNA"/>
</dbReference>
<reference evidence="2" key="1">
    <citation type="submission" date="2024-10" db="EMBL/GenBank/DDBJ databases">
        <authorList>
            <person name="Ryan C."/>
        </authorList>
    </citation>
    <scope>NUCLEOTIDE SEQUENCE [LARGE SCALE GENOMIC DNA]</scope>
</reference>
<dbReference type="AlphaFoldDB" id="A0ABC8WJK9"/>